<accession>A0AA38CRE2</accession>
<dbReference type="PANTHER" id="PTHR46567:SF1">
    <property type="entry name" value="MEDIATOR OF RNA POLYMERASE II TRANSCRIPTION SUBUNIT 12"/>
    <property type="match status" value="1"/>
</dbReference>
<evidence type="ECO:0000313" key="2">
    <source>
        <dbReference type="EMBL" id="KAH9302512.1"/>
    </source>
</evidence>
<protein>
    <submittedName>
        <fullName evidence="2">Uncharacterized protein</fullName>
    </submittedName>
</protein>
<organism evidence="2 3">
    <name type="scientific">Taxus chinensis</name>
    <name type="common">Chinese yew</name>
    <name type="synonym">Taxus wallichiana var. chinensis</name>
    <dbReference type="NCBI Taxonomy" id="29808"/>
    <lineage>
        <taxon>Eukaryota</taxon>
        <taxon>Viridiplantae</taxon>
        <taxon>Streptophyta</taxon>
        <taxon>Embryophyta</taxon>
        <taxon>Tracheophyta</taxon>
        <taxon>Spermatophyta</taxon>
        <taxon>Pinopsida</taxon>
        <taxon>Pinidae</taxon>
        <taxon>Conifers II</taxon>
        <taxon>Cupressales</taxon>
        <taxon>Taxaceae</taxon>
        <taxon>Taxus</taxon>
    </lineage>
</organism>
<dbReference type="PANTHER" id="PTHR46567">
    <property type="entry name" value="MEDIATOR OF RNA POLYMERASE II TRANSCRIPTION SUBUNIT 12"/>
    <property type="match status" value="1"/>
</dbReference>
<evidence type="ECO:0000256" key="1">
    <source>
        <dbReference type="SAM" id="MobiDB-lite"/>
    </source>
</evidence>
<name>A0AA38CRE2_TAXCH</name>
<feature type="region of interest" description="Disordered" evidence="1">
    <location>
        <begin position="385"/>
        <end position="407"/>
    </location>
</feature>
<evidence type="ECO:0000313" key="3">
    <source>
        <dbReference type="Proteomes" id="UP000824469"/>
    </source>
</evidence>
<comment type="caution">
    <text evidence="2">The sequence shown here is derived from an EMBL/GenBank/DDBJ whole genome shotgun (WGS) entry which is preliminary data.</text>
</comment>
<feature type="region of interest" description="Disordered" evidence="1">
    <location>
        <begin position="205"/>
        <end position="231"/>
    </location>
</feature>
<dbReference type="EMBL" id="JAHRHJ020000009">
    <property type="protein sequence ID" value="KAH9302512.1"/>
    <property type="molecule type" value="Genomic_DNA"/>
</dbReference>
<keyword evidence="3" id="KW-1185">Reference proteome</keyword>
<dbReference type="Proteomes" id="UP000824469">
    <property type="component" value="Unassembled WGS sequence"/>
</dbReference>
<dbReference type="AlphaFoldDB" id="A0AA38CRE2"/>
<proteinExistence type="predicted"/>
<feature type="non-terminal residue" evidence="2">
    <location>
        <position position="692"/>
    </location>
</feature>
<feature type="compositionally biased region" description="Polar residues" evidence="1">
    <location>
        <begin position="387"/>
        <end position="404"/>
    </location>
</feature>
<sequence>INMNFVRVKHLSFFKFFYWELIRLGVFLPHAYVRQLIISGIMDKIETSADVERASWHRRILEHLPASSVLHAFEDVATESDPMLSNLVRIYSNERHFALHGFVDKKVRHLAKEGENQISFRQNILANSIASTLDGDTSVTFEKKKKIESAKGMDLRGDKSEKRKLQQIDELKHAISLILHFPDSFMALSGKSSSTKFSLVQGKLKRPLGPQGSRAEKGEGTPGCDECGRSKRQKISEEKGLLVKALALNSTDDDETWWVRKEPRISDAVKVEQPLKPTKQASRGRQKTVRKTQSLAQLASARIEGSQGASSSHVCDSKVNCPHHKPSLERECSSRIKDGNKLQLAGDIRAIGTTMKRLRLTEKWLVVGWLHAAVKQLVEGREKVSVKPSQSSGQARPAGSASTPTDEKSALRWQLTEDEIAVILYILDISMDLRSLVKFLLWILSKIPIPAMNLSSYSGRSIPVIAWNREWDACDVGESFILSCLQRYENVIAAADLLQEAISVGMRRVAVVTTTIPGGRSACPTLFYVRNLLKKYGGLPSVMAWEKTFKASSDQRLVAELEALKSSESESAFGLVGGSSAANSEDCDDHLRQKLSGRLSRIGPSVKETVQRRINDAIQHVFNKERELLAATKNSATEKRDDGYQMALHPLVGLLEGFRQNGNGTPQGDASVVAAAVTAVVGNVGQATVKHA</sequence>
<reference evidence="2 3" key="1">
    <citation type="journal article" date="2021" name="Nat. Plants">
        <title>The Taxus genome provides insights into paclitaxel biosynthesis.</title>
        <authorList>
            <person name="Xiong X."/>
            <person name="Gou J."/>
            <person name="Liao Q."/>
            <person name="Li Y."/>
            <person name="Zhou Q."/>
            <person name="Bi G."/>
            <person name="Li C."/>
            <person name="Du R."/>
            <person name="Wang X."/>
            <person name="Sun T."/>
            <person name="Guo L."/>
            <person name="Liang H."/>
            <person name="Lu P."/>
            <person name="Wu Y."/>
            <person name="Zhang Z."/>
            <person name="Ro D.K."/>
            <person name="Shang Y."/>
            <person name="Huang S."/>
            <person name="Yan J."/>
        </authorList>
    </citation>
    <scope>NUCLEOTIDE SEQUENCE [LARGE SCALE GENOMIC DNA]</scope>
    <source>
        <strain evidence="2">Ta-2019</strain>
    </source>
</reference>
<gene>
    <name evidence="2" type="ORF">KI387_014095</name>
</gene>